<proteinExistence type="inferred from homology"/>
<dbReference type="FunFam" id="3.90.550.10:FF:000122">
    <property type="entry name" value="Dolichol-phosphate mannosyltransferase subunit 1"/>
    <property type="match status" value="1"/>
</dbReference>
<dbReference type="SUPFAM" id="SSF53448">
    <property type="entry name" value="Nucleotide-diphospho-sugar transferases"/>
    <property type="match status" value="1"/>
</dbReference>
<evidence type="ECO:0000313" key="6">
    <source>
        <dbReference type="Proteomes" id="UP000003111"/>
    </source>
</evidence>
<evidence type="ECO:0000256" key="1">
    <source>
        <dbReference type="ARBA" id="ARBA00006739"/>
    </source>
</evidence>
<dbReference type="Proteomes" id="UP000003111">
    <property type="component" value="Unassembled WGS sequence"/>
</dbReference>
<dbReference type="GO" id="GO:0004582">
    <property type="term" value="F:dolichyl-phosphate beta-D-mannosyltransferase activity"/>
    <property type="evidence" value="ECO:0007669"/>
    <property type="project" value="InterPro"/>
</dbReference>
<dbReference type="HOGENOM" id="CLU_033536_13_0_11"/>
<dbReference type="EC" id="2.4.-.-" evidence="5"/>
<dbReference type="Gene3D" id="3.90.550.10">
    <property type="entry name" value="Spore Coat Polysaccharide Biosynthesis Protein SpsA, Chain A"/>
    <property type="match status" value="1"/>
</dbReference>
<dbReference type="EMBL" id="ACLF03000003">
    <property type="protein sequence ID" value="EFQ84020.1"/>
    <property type="molecule type" value="Genomic_DNA"/>
</dbReference>
<reference evidence="5" key="1">
    <citation type="submission" date="2010-08" db="EMBL/GenBank/DDBJ databases">
        <authorList>
            <person name="Muzny D."/>
            <person name="Qin X."/>
            <person name="Buhay C."/>
            <person name="Dugan-Rocha S."/>
            <person name="Ding Y."/>
            <person name="Chen G."/>
            <person name="Hawes A."/>
            <person name="Holder M."/>
            <person name="Jhangiani S."/>
            <person name="Johnson A."/>
            <person name="Khan Z."/>
            <person name="Li Z."/>
            <person name="Liu W."/>
            <person name="Liu X."/>
            <person name="Perez L."/>
            <person name="Shen H."/>
            <person name="Wang Q."/>
            <person name="Watt J."/>
            <person name="Xi L."/>
            <person name="Xin Y."/>
            <person name="Zhou J."/>
            <person name="Deng J."/>
            <person name="Jiang H."/>
            <person name="Liu Y."/>
            <person name="Qu J."/>
            <person name="Song X.-Z."/>
            <person name="Zhang L."/>
            <person name="Villasana D."/>
            <person name="Johnson A."/>
            <person name="Liu J."/>
            <person name="Liyanage D."/>
            <person name="Lorensuhewa L."/>
            <person name="Robinson T."/>
            <person name="Song A."/>
            <person name="Song B.-B."/>
            <person name="Dinh H."/>
            <person name="Thornton R."/>
            <person name="Coyle M."/>
            <person name="Francisco L."/>
            <person name="Jackson L."/>
            <person name="Javaid M."/>
            <person name="Korchina V."/>
            <person name="Kovar C."/>
            <person name="Mata R."/>
            <person name="Mathew T."/>
            <person name="Ngo R."/>
            <person name="Nguyen L."/>
            <person name="Nguyen N."/>
            <person name="Okwuonu G."/>
            <person name="Ongeri F."/>
            <person name="Pham C."/>
            <person name="Simmons D."/>
            <person name="Wilczek-Boney K."/>
            <person name="Hale W."/>
            <person name="Jakkamsetti A."/>
            <person name="Pham P."/>
            <person name="Ruth R."/>
            <person name="San Lucas F."/>
            <person name="Warren J."/>
            <person name="Zhang J."/>
            <person name="Zhao Z."/>
            <person name="Zhou C."/>
            <person name="Zhu D."/>
            <person name="Lee S."/>
            <person name="Bess C."/>
            <person name="Blankenburg K."/>
            <person name="Forbes L."/>
            <person name="Fu Q."/>
            <person name="Gubbala S."/>
            <person name="Hirani K."/>
            <person name="Jayaseelan J.C."/>
            <person name="Lara F."/>
            <person name="Munidasa M."/>
            <person name="Palculict T."/>
            <person name="Patil S."/>
            <person name="Pu L.-L."/>
            <person name="Saada N."/>
            <person name="Tang L."/>
            <person name="Weissenberger G."/>
            <person name="Zhu Y."/>
            <person name="Hemphill L."/>
            <person name="Shang Y."/>
            <person name="Youmans B."/>
            <person name="Ayvaz T."/>
            <person name="Ross M."/>
            <person name="Santibanez J."/>
            <person name="Aqrawi P."/>
            <person name="Gross S."/>
            <person name="Joshi V."/>
            <person name="Fowler G."/>
            <person name="Nazareth L."/>
            <person name="Reid J."/>
            <person name="Worley K."/>
            <person name="Petrosino J."/>
            <person name="Highlander S."/>
            <person name="Gibbs R."/>
        </authorList>
    </citation>
    <scope>NUCLEOTIDE SEQUENCE [LARGE SCALE GENOMIC DNA]</scope>
    <source>
        <strain evidence="5">DSM 15272</strain>
    </source>
</reference>
<evidence type="ECO:0000256" key="2">
    <source>
        <dbReference type="ARBA" id="ARBA00022676"/>
    </source>
</evidence>
<sequence>MSVVVVVPTYNEVESLPRLLDALAVHLPQADVLVVDDNSPDGTGVVAASLARREPGIHVLHRPAKDGLGHAYRAGFAWALARDYAIVVQMDADGSHRPQDLPALVAAAEAGTDLVIGSRWVPGGGVRNWPWYRRAISRGGTRYARRMLGLPVADATAGFRAFRRLTLERIDLEAVASQGYCFQIDMTRRVLAAGMQVVELPILFVERERGRSKMSGAIVREALWRTTLWGLQRRRTPDRIEGPS</sequence>
<keyword evidence="2 5" id="KW-0328">Glycosyltransferase</keyword>
<comment type="caution">
    <text evidence="5">The sequence shown here is derived from an EMBL/GenBank/DDBJ whole genome shotgun (WGS) entry which is preliminary data.</text>
</comment>
<evidence type="ECO:0000259" key="4">
    <source>
        <dbReference type="Pfam" id="PF00535"/>
    </source>
</evidence>
<organism evidence="5 6">
    <name type="scientific">Aeromicrobium marinum DSM 15272</name>
    <dbReference type="NCBI Taxonomy" id="585531"/>
    <lineage>
        <taxon>Bacteria</taxon>
        <taxon>Bacillati</taxon>
        <taxon>Actinomycetota</taxon>
        <taxon>Actinomycetes</taxon>
        <taxon>Propionibacteriales</taxon>
        <taxon>Nocardioidaceae</taxon>
        <taxon>Aeromicrobium</taxon>
    </lineage>
</organism>
<dbReference type="RefSeq" id="WP_007077758.1">
    <property type="nucleotide sequence ID" value="NZ_CM001024.1"/>
</dbReference>
<keyword evidence="3 5" id="KW-0808">Transferase</keyword>
<gene>
    <name evidence="5" type="ORF">HMPREF0063_10736</name>
</gene>
<dbReference type="STRING" id="585531.HMPREF0063_10736"/>
<comment type="similarity">
    <text evidence="1">Belongs to the glycosyltransferase 2 family.</text>
</comment>
<protein>
    <submittedName>
        <fullName evidence="5">Glycosyltransferase, group 2 family protein</fullName>
        <ecNumber evidence="5">2.4.-.-</ecNumber>
    </submittedName>
</protein>
<feature type="domain" description="Glycosyltransferase 2-like" evidence="4">
    <location>
        <begin position="5"/>
        <end position="168"/>
    </location>
</feature>
<dbReference type="InterPro" id="IPR039528">
    <property type="entry name" value="DPM1-like"/>
</dbReference>
<dbReference type="eggNOG" id="COG0463">
    <property type="taxonomic scope" value="Bacteria"/>
</dbReference>
<dbReference type="PANTHER" id="PTHR43398">
    <property type="entry name" value="DOLICHOL-PHOSPHATE MANNOSYLTRANSFERASE SUBUNIT 1"/>
    <property type="match status" value="1"/>
</dbReference>
<name>E2S9U6_9ACTN</name>
<evidence type="ECO:0000313" key="5">
    <source>
        <dbReference type="EMBL" id="EFQ84020.1"/>
    </source>
</evidence>
<dbReference type="GO" id="GO:0016020">
    <property type="term" value="C:membrane"/>
    <property type="evidence" value="ECO:0007669"/>
    <property type="project" value="GOC"/>
</dbReference>
<dbReference type="Pfam" id="PF00535">
    <property type="entry name" value="Glycos_transf_2"/>
    <property type="match status" value="1"/>
</dbReference>
<dbReference type="PANTHER" id="PTHR43398:SF1">
    <property type="entry name" value="DOLICHOL-PHOSPHATE MANNOSYLTRANSFERASE SUBUNIT 1"/>
    <property type="match status" value="1"/>
</dbReference>
<dbReference type="GO" id="GO:0009247">
    <property type="term" value="P:glycolipid biosynthetic process"/>
    <property type="evidence" value="ECO:0007669"/>
    <property type="project" value="TreeGrafter"/>
</dbReference>
<dbReference type="InterPro" id="IPR001173">
    <property type="entry name" value="Glyco_trans_2-like"/>
</dbReference>
<keyword evidence="6" id="KW-1185">Reference proteome</keyword>
<dbReference type="AlphaFoldDB" id="E2S9U6"/>
<dbReference type="InterPro" id="IPR029044">
    <property type="entry name" value="Nucleotide-diphossugar_trans"/>
</dbReference>
<dbReference type="CDD" id="cd06442">
    <property type="entry name" value="DPM1_like"/>
    <property type="match status" value="1"/>
</dbReference>
<evidence type="ECO:0000256" key="3">
    <source>
        <dbReference type="ARBA" id="ARBA00022679"/>
    </source>
</evidence>
<accession>E2S9U6</accession>
<dbReference type="OrthoDB" id="9810303at2"/>